<comment type="caution">
    <text evidence="1">The sequence shown here is derived from an EMBL/GenBank/DDBJ whole genome shotgun (WGS) entry which is preliminary data.</text>
</comment>
<proteinExistence type="predicted"/>
<reference evidence="1 2" key="1">
    <citation type="journal article" date="2018" name="BMC Genomics">
        <title>Genomic comparison of Trypanosoma conorhini and Trypanosoma rangeli to Trypanosoma cruzi strains of high and low virulence.</title>
        <authorList>
            <person name="Bradwell K.R."/>
            <person name="Koparde V.N."/>
            <person name="Matveyev A.V."/>
            <person name="Serrano M.G."/>
            <person name="Alves J.M."/>
            <person name="Parikh H."/>
            <person name="Huang B."/>
            <person name="Lee V."/>
            <person name="Espinosa-Alvarez O."/>
            <person name="Ortiz P.A."/>
            <person name="Costa-Martins A.G."/>
            <person name="Teixeira M.M."/>
            <person name="Buck G.A."/>
        </authorList>
    </citation>
    <scope>NUCLEOTIDE SEQUENCE [LARGE SCALE GENOMIC DNA]</scope>
    <source>
        <strain evidence="1 2">025E</strain>
    </source>
</reference>
<dbReference type="GeneID" id="40315869"/>
<dbReference type="RefSeq" id="XP_029230784.1">
    <property type="nucleotide sequence ID" value="XM_029369187.1"/>
</dbReference>
<name>A0A3R7LJ14_9TRYP</name>
<dbReference type="AlphaFoldDB" id="A0A3R7LJ14"/>
<protein>
    <submittedName>
        <fullName evidence="1">Uncharacterized protein</fullName>
    </submittedName>
</protein>
<dbReference type="OrthoDB" id="250283at2759"/>
<evidence type="ECO:0000313" key="1">
    <source>
        <dbReference type="EMBL" id="RNF25578.1"/>
    </source>
</evidence>
<evidence type="ECO:0000313" key="2">
    <source>
        <dbReference type="Proteomes" id="UP000284403"/>
    </source>
</evidence>
<dbReference type="EMBL" id="MKKU01000083">
    <property type="protein sequence ID" value="RNF25578.1"/>
    <property type="molecule type" value="Genomic_DNA"/>
</dbReference>
<organism evidence="1 2">
    <name type="scientific">Trypanosoma conorhini</name>
    <dbReference type="NCBI Taxonomy" id="83891"/>
    <lineage>
        <taxon>Eukaryota</taxon>
        <taxon>Discoba</taxon>
        <taxon>Euglenozoa</taxon>
        <taxon>Kinetoplastea</taxon>
        <taxon>Metakinetoplastina</taxon>
        <taxon>Trypanosomatida</taxon>
        <taxon>Trypanosomatidae</taxon>
        <taxon>Trypanosoma</taxon>
    </lineage>
</organism>
<gene>
    <name evidence="1" type="ORF">Tco025E_02258</name>
</gene>
<sequence>MLFSLDGLLVKGEAGPLLSVAEGQQLVALYRLFHRLHHSQPARGAGVAHAVAPQRASFPAFLRPVVAHSAAAAAAESGGNGNADALDCIGEASGHEKEGLVGGGGGGGGSHDVTNGAEFVTAPCGNTNRAANGMEEAQLRTPLSSCGAAGTSRGRSGGAVEAVALQICTSRRKLFCVQRLVPETGDAVFFCGGVGAHAAQAPPCAGRPRSM</sequence>
<accession>A0A3R7LJ14</accession>
<dbReference type="Proteomes" id="UP000284403">
    <property type="component" value="Unassembled WGS sequence"/>
</dbReference>
<keyword evidence="2" id="KW-1185">Reference proteome</keyword>